<dbReference type="Gene3D" id="3.20.20.80">
    <property type="entry name" value="Glycosidases"/>
    <property type="match status" value="1"/>
</dbReference>
<evidence type="ECO:0000256" key="10">
    <source>
        <dbReference type="RuleBase" id="RU361174"/>
    </source>
</evidence>
<evidence type="ECO:0000256" key="2">
    <source>
        <dbReference type="ARBA" id="ARBA00004851"/>
    </source>
</evidence>
<name>A0ABU1J5C0_9BACL</name>
<dbReference type="InterPro" id="IPR044846">
    <property type="entry name" value="GH10"/>
</dbReference>
<comment type="caution">
    <text evidence="12">The sequence shown here is derived from an EMBL/GenBank/DDBJ whole genome shotgun (WGS) entry which is preliminary data.</text>
</comment>
<evidence type="ECO:0000313" key="13">
    <source>
        <dbReference type="Proteomes" id="UP001185028"/>
    </source>
</evidence>
<dbReference type="Pfam" id="PF00331">
    <property type="entry name" value="Glyco_hydro_10"/>
    <property type="match status" value="1"/>
</dbReference>
<evidence type="ECO:0000313" key="12">
    <source>
        <dbReference type="EMBL" id="MDR6246604.1"/>
    </source>
</evidence>
<comment type="pathway">
    <text evidence="2">Glycan degradation; xylan degradation.</text>
</comment>
<evidence type="ECO:0000256" key="3">
    <source>
        <dbReference type="ARBA" id="ARBA00007495"/>
    </source>
</evidence>
<dbReference type="Proteomes" id="UP001185028">
    <property type="component" value="Unassembled WGS sequence"/>
</dbReference>
<evidence type="ECO:0000259" key="11">
    <source>
        <dbReference type="PROSITE" id="PS51760"/>
    </source>
</evidence>
<keyword evidence="13" id="KW-1185">Reference proteome</keyword>
<dbReference type="GO" id="GO:0031176">
    <property type="term" value="F:endo-1,4-beta-xylanase activity"/>
    <property type="evidence" value="ECO:0007669"/>
    <property type="project" value="UniProtKB-EC"/>
</dbReference>
<dbReference type="InterPro" id="IPR010502">
    <property type="entry name" value="Carb-bd_dom_fam9"/>
</dbReference>
<dbReference type="Pfam" id="PF06452">
    <property type="entry name" value="CBM9_1"/>
    <property type="match status" value="2"/>
</dbReference>
<dbReference type="SUPFAM" id="SSF49785">
    <property type="entry name" value="Galactose-binding domain-like"/>
    <property type="match status" value="1"/>
</dbReference>
<comment type="catalytic activity">
    <reaction evidence="1 10">
        <text>Endohydrolysis of (1-&gt;4)-beta-D-xylosidic linkages in xylans.</text>
        <dbReference type="EC" id="3.2.1.8"/>
    </reaction>
</comment>
<evidence type="ECO:0000256" key="6">
    <source>
        <dbReference type="ARBA" id="ARBA00022801"/>
    </source>
</evidence>
<organism evidence="12 13">
    <name type="scientific">Paenibacillus hunanensis</name>
    <dbReference type="NCBI Taxonomy" id="539262"/>
    <lineage>
        <taxon>Bacteria</taxon>
        <taxon>Bacillati</taxon>
        <taxon>Bacillota</taxon>
        <taxon>Bacilli</taxon>
        <taxon>Bacillales</taxon>
        <taxon>Paenibacillaceae</taxon>
        <taxon>Paenibacillus</taxon>
    </lineage>
</organism>
<proteinExistence type="inferred from homology"/>
<evidence type="ECO:0000256" key="7">
    <source>
        <dbReference type="ARBA" id="ARBA00023277"/>
    </source>
</evidence>
<dbReference type="SUPFAM" id="SSF51445">
    <property type="entry name" value="(Trans)glycosidases"/>
    <property type="match status" value="1"/>
</dbReference>
<dbReference type="EC" id="3.2.1.8" evidence="10"/>
<keyword evidence="5" id="KW-0677">Repeat</keyword>
<keyword evidence="6 10" id="KW-0378">Hydrolase</keyword>
<dbReference type="Gene3D" id="2.60.40.1190">
    <property type="match status" value="2"/>
</dbReference>
<dbReference type="PANTHER" id="PTHR31490:SF90">
    <property type="entry name" value="ENDO-1,4-BETA-XYLANASE A"/>
    <property type="match status" value="1"/>
</dbReference>
<dbReference type="InterPro" id="IPR003305">
    <property type="entry name" value="CenC_carb-bd"/>
</dbReference>
<evidence type="ECO:0000256" key="5">
    <source>
        <dbReference type="ARBA" id="ARBA00022737"/>
    </source>
</evidence>
<dbReference type="EMBL" id="JAVDQH010000034">
    <property type="protein sequence ID" value="MDR6246604.1"/>
    <property type="molecule type" value="Genomic_DNA"/>
</dbReference>
<dbReference type="PRINTS" id="PR00134">
    <property type="entry name" value="GLHYDRLASE10"/>
</dbReference>
<comment type="similarity">
    <text evidence="3 10">Belongs to the glycosyl hydrolase 10 (cellulase F) family.</text>
</comment>
<reference evidence="12 13" key="1">
    <citation type="submission" date="2023-07" db="EMBL/GenBank/DDBJ databases">
        <title>Genomic Encyclopedia of Type Strains, Phase IV (KMG-IV): sequencing the most valuable type-strain genomes for metagenomic binning, comparative biology and taxonomic classification.</title>
        <authorList>
            <person name="Goeker M."/>
        </authorList>
    </citation>
    <scope>NUCLEOTIDE SEQUENCE [LARGE SCALE GENOMIC DNA]</scope>
    <source>
        <strain evidence="12 13">DSM 22170</strain>
    </source>
</reference>
<dbReference type="PROSITE" id="PS51760">
    <property type="entry name" value="GH10_2"/>
    <property type="match status" value="1"/>
</dbReference>
<dbReference type="InterPro" id="IPR017853">
    <property type="entry name" value="GH"/>
</dbReference>
<evidence type="ECO:0000256" key="8">
    <source>
        <dbReference type="ARBA" id="ARBA00023295"/>
    </source>
</evidence>
<keyword evidence="8 10" id="KW-0326">Glycosidase</keyword>
<gene>
    <name evidence="12" type="ORF">JOC58_004549</name>
</gene>
<dbReference type="InterPro" id="IPR001000">
    <property type="entry name" value="GH10_dom"/>
</dbReference>
<dbReference type="CDD" id="cd00005">
    <property type="entry name" value="CBM9_like_1"/>
    <property type="match status" value="1"/>
</dbReference>
<dbReference type="InterPro" id="IPR008979">
    <property type="entry name" value="Galactose-bd-like_sf"/>
</dbReference>
<evidence type="ECO:0000256" key="1">
    <source>
        <dbReference type="ARBA" id="ARBA00000681"/>
    </source>
</evidence>
<evidence type="ECO:0000256" key="4">
    <source>
        <dbReference type="ARBA" id="ARBA00022651"/>
    </source>
</evidence>
<dbReference type="Gene3D" id="2.60.120.260">
    <property type="entry name" value="Galactose-binding domain-like"/>
    <property type="match status" value="1"/>
</dbReference>
<sequence length="884" mass="98304">MVHTHWRKVFMITLAVLLLLPLLTPAERSARAADDGAVLNAGFEDGTAMGWYGRGGMEELTATAAAAHSGSYGLEIKGRTQSWHGPQHELTPVLEKGRSYTISAWLRQPEGAPSTAISMSVQQSTYGKDNEYKALTSQTISADKWTELKADYVLNDSLDSAAVYFEAGSSASASFYLDDVVIQPTPVKEPISIQKDIPSLKDVYAKDFKIGSALLVSEIADPNGPDAQLLEKHFNMLTAGNELKWDATEPKEGQFDFTRADKIVKFALDHGMEFRGHTLAWHSQTPDWVFHDDKGNLVSKEVLLQRLKKHIDTVMGRYKGKIGTWDVVNEVIDPSGPNGLRNSLWYQIAGEEFIEKAFIYAHEADPNAKLFINDYNTEEPAKRDALYALIKRLQAKGIPVDGVGHQMHISTSYPSTAAVDAMFSKFADLGIQQEVTELDMSVYSNDTDSWQTFPEDQQIRQAYRYRDMMNVFLKYRDQITAVIFWGKDDGNTWLTTFPTVRNNWPLLFDTQLQAKYAYWALVDPSKVPIEPKQAKASQGTAKIDARMEQEWNRSARIPVTKPDGTEAGSFRLMWDAKNVYVLADVNDTAVNGKDSVTVYVSNGKDAKPDSYTMQRSGAQNNAKWAYRSARTDTGYRIEARLPVANNQLGRELAIDLVLSDYKGNQPTRIYWSDTTGAQNSSTANYGKVTLEQGPQIAAAVKGTPTIDGDVDTTWQKATAFTTSRQVVGTGGSVAQVRTMWDKDRLYILAEVKDKFLSASSPNAYEQDSIEIFVDPNLGRTPYFEPGDDGQYRINYKGMESVNPADQKSRLKSVAKVIPGGYRIEASIDWPKGVTAPATGQWVGFDIQVNNDDTGNGKRDTVMIWNDTTGQSYQNTAGYGLLQLQ</sequence>
<evidence type="ECO:0000256" key="9">
    <source>
        <dbReference type="ARBA" id="ARBA00023326"/>
    </source>
</evidence>
<protein>
    <recommendedName>
        <fullName evidence="10">Beta-xylanase</fullName>
        <ecNumber evidence="10">3.2.1.8</ecNumber>
    </recommendedName>
</protein>
<dbReference type="PANTHER" id="PTHR31490">
    <property type="entry name" value="GLYCOSYL HYDROLASE"/>
    <property type="match status" value="1"/>
</dbReference>
<feature type="domain" description="GH10" evidence="11">
    <location>
        <begin position="194"/>
        <end position="524"/>
    </location>
</feature>
<dbReference type="Pfam" id="PF02018">
    <property type="entry name" value="CBM_4_9"/>
    <property type="match status" value="1"/>
</dbReference>
<accession>A0ABU1J5C0</accession>
<keyword evidence="9 10" id="KW-0624">Polysaccharide degradation</keyword>
<keyword evidence="4" id="KW-0858">Xylan degradation</keyword>
<dbReference type="SUPFAM" id="SSF49344">
    <property type="entry name" value="CBD9-like"/>
    <property type="match status" value="2"/>
</dbReference>
<keyword evidence="7 10" id="KW-0119">Carbohydrate metabolism</keyword>
<dbReference type="SMART" id="SM00633">
    <property type="entry name" value="Glyco_10"/>
    <property type="match status" value="1"/>
</dbReference>
<dbReference type="RefSeq" id="WP_229686031.1">
    <property type="nucleotide sequence ID" value="NZ_BMMB01000020.1"/>
</dbReference>